<dbReference type="Proteomes" id="UP001314229">
    <property type="component" value="Unassembled WGS sequence"/>
</dbReference>
<gene>
    <name evidence="1" type="ORF">FSCOSCO3_A004962</name>
</gene>
<name>A0AAV1N5B6_SCOSC</name>
<comment type="caution">
    <text evidence="1">The sequence shown here is derived from an EMBL/GenBank/DDBJ whole genome shotgun (WGS) entry which is preliminary data.</text>
</comment>
<accession>A0AAV1N5B6</accession>
<evidence type="ECO:0000313" key="1">
    <source>
        <dbReference type="EMBL" id="CAK6954727.1"/>
    </source>
</evidence>
<protein>
    <submittedName>
        <fullName evidence="1">Uncharacterized protein</fullName>
    </submittedName>
</protein>
<keyword evidence="2" id="KW-1185">Reference proteome</keyword>
<sequence>MDYLHGNSRTRRRRIKVRVQQHLMSLVMEAVDHAVQNSKEYVENNADEDVNVKFDIDSEVDDLYVASDPDEDLS</sequence>
<proteinExistence type="predicted"/>
<dbReference type="EMBL" id="CAWUFR010000018">
    <property type="protein sequence ID" value="CAK6954727.1"/>
    <property type="molecule type" value="Genomic_DNA"/>
</dbReference>
<dbReference type="AlphaFoldDB" id="A0AAV1N5B6"/>
<evidence type="ECO:0000313" key="2">
    <source>
        <dbReference type="Proteomes" id="UP001314229"/>
    </source>
</evidence>
<organism evidence="1 2">
    <name type="scientific">Scomber scombrus</name>
    <name type="common">Atlantic mackerel</name>
    <name type="synonym">Scomber vernalis</name>
    <dbReference type="NCBI Taxonomy" id="13677"/>
    <lineage>
        <taxon>Eukaryota</taxon>
        <taxon>Metazoa</taxon>
        <taxon>Chordata</taxon>
        <taxon>Craniata</taxon>
        <taxon>Vertebrata</taxon>
        <taxon>Euteleostomi</taxon>
        <taxon>Actinopterygii</taxon>
        <taxon>Neopterygii</taxon>
        <taxon>Teleostei</taxon>
        <taxon>Neoteleostei</taxon>
        <taxon>Acanthomorphata</taxon>
        <taxon>Pelagiaria</taxon>
        <taxon>Scombriformes</taxon>
        <taxon>Scombridae</taxon>
        <taxon>Scomber</taxon>
    </lineage>
</organism>
<reference evidence="1 2" key="1">
    <citation type="submission" date="2024-01" db="EMBL/GenBank/DDBJ databases">
        <authorList>
            <person name="Alioto T."/>
            <person name="Alioto T."/>
            <person name="Gomez Garrido J."/>
        </authorList>
    </citation>
    <scope>NUCLEOTIDE SEQUENCE [LARGE SCALE GENOMIC DNA]</scope>
</reference>